<keyword evidence="2" id="KW-1185">Reference proteome</keyword>
<protein>
    <submittedName>
        <fullName evidence="1">Uncharacterized protein</fullName>
    </submittedName>
</protein>
<proteinExistence type="predicted"/>
<sequence length="200" mass="24010">MKAFEYKMDIEDSFNENRYDDFENKDFESVKLSELIKLCDSYCFYFTLTEQTVFLYNGLQYKKLMERLEPYLVTSFLTKEWYSYFTSDENKLKISVYYLNEQTKDILLNMFYDMFMKPKLGFNNPNESLPEDLCFFRKDKSLFFGSVSHESIARFYVTEAELESCEIPGTFKELPYETISTYSGEKLCLWNNYDVTFSDK</sequence>
<reference evidence="1 2" key="1">
    <citation type="submission" date="2019-08" db="EMBL/GenBank/DDBJ databases">
        <title>In-depth cultivation of the pig gut microbiome towards novel bacterial diversity and tailored functional studies.</title>
        <authorList>
            <person name="Wylensek D."/>
            <person name="Hitch T.C.A."/>
            <person name="Clavel T."/>
        </authorList>
    </citation>
    <scope>NUCLEOTIDE SEQUENCE [LARGE SCALE GENOMIC DNA]</scope>
    <source>
        <strain evidence="1 2">WCA-693-APC-MOT-I</strain>
    </source>
</reference>
<dbReference type="Proteomes" id="UP000482209">
    <property type="component" value="Unassembled WGS sequence"/>
</dbReference>
<accession>A0A6L5XVM2</accession>
<name>A0A6L5XVM2_9FIRM</name>
<comment type="caution">
    <text evidence="1">The sequence shown here is derived from an EMBL/GenBank/DDBJ whole genome shotgun (WGS) entry which is preliminary data.</text>
</comment>
<gene>
    <name evidence="1" type="ORF">FYJ58_02885</name>
</gene>
<dbReference type="RefSeq" id="WP_154516968.1">
    <property type="nucleotide sequence ID" value="NZ_VUMT01000003.1"/>
</dbReference>
<dbReference type="AlphaFoldDB" id="A0A6L5XVM2"/>
<organism evidence="1 2">
    <name type="scientific">Velocimicrobium porci</name>
    <dbReference type="NCBI Taxonomy" id="2606634"/>
    <lineage>
        <taxon>Bacteria</taxon>
        <taxon>Bacillati</taxon>
        <taxon>Bacillota</taxon>
        <taxon>Clostridia</taxon>
        <taxon>Lachnospirales</taxon>
        <taxon>Lachnospiraceae</taxon>
        <taxon>Velocimicrobium</taxon>
    </lineage>
</organism>
<evidence type="ECO:0000313" key="2">
    <source>
        <dbReference type="Proteomes" id="UP000482209"/>
    </source>
</evidence>
<evidence type="ECO:0000313" key="1">
    <source>
        <dbReference type="EMBL" id="MSS62822.1"/>
    </source>
</evidence>
<dbReference type="EMBL" id="VUMT01000003">
    <property type="protein sequence ID" value="MSS62822.1"/>
    <property type="molecule type" value="Genomic_DNA"/>
</dbReference>